<evidence type="ECO:0000259" key="1">
    <source>
        <dbReference type="Pfam" id="PF00814"/>
    </source>
</evidence>
<dbReference type="GO" id="GO:0005829">
    <property type="term" value="C:cytosol"/>
    <property type="evidence" value="ECO:0007669"/>
    <property type="project" value="TreeGrafter"/>
</dbReference>
<dbReference type="STRING" id="1423814.HMPREF0549_0708"/>
<reference evidence="2 3" key="1">
    <citation type="submission" date="2009-01" db="EMBL/GenBank/DDBJ databases">
        <authorList>
            <person name="Qin X."/>
            <person name="Bachman B."/>
            <person name="Battles P."/>
            <person name="Bell A."/>
            <person name="Bess C."/>
            <person name="Bickham C."/>
            <person name="Chaboub L."/>
            <person name="Chen D."/>
            <person name="Coyle M."/>
            <person name="Deiros D.R."/>
            <person name="Dinh H."/>
            <person name="Forbes L."/>
            <person name="Fowler G."/>
            <person name="Francisco L."/>
            <person name="Fu Q."/>
            <person name="Gubbala S."/>
            <person name="Hale W."/>
            <person name="Han Y."/>
            <person name="Hemphill L."/>
            <person name="Highlander S.K."/>
            <person name="Hirani K."/>
            <person name="Hogues M."/>
            <person name="Jackson L."/>
            <person name="Jakkamsetti A."/>
            <person name="Javaid M."/>
            <person name="Jiang H."/>
            <person name="Korchina V."/>
            <person name="Kovar C."/>
            <person name="Lara F."/>
            <person name="Lee S."/>
            <person name="Mata R."/>
            <person name="Mathew T."/>
            <person name="Moen C."/>
            <person name="Morales K."/>
            <person name="Munidasa M."/>
            <person name="Nazareth L."/>
            <person name="Ngo R."/>
            <person name="Nguyen L."/>
            <person name="Okwuonu G."/>
            <person name="Ongeri F."/>
            <person name="Patil S."/>
            <person name="Petrosino J."/>
            <person name="Pham C."/>
            <person name="Pham P."/>
            <person name="Pu L.-L."/>
            <person name="Puazo M."/>
            <person name="Raj R."/>
            <person name="Reid J."/>
            <person name="Rouhana J."/>
            <person name="Saada N."/>
            <person name="Shang Y."/>
            <person name="Simmons D."/>
            <person name="Thornton R."/>
            <person name="Warren J."/>
            <person name="Weissenberger G."/>
            <person name="Zhang J."/>
            <person name="Zhang L."/>
            <person name="Zhou C."/>
            <person name="Zhu D."/>
            <person name="Muzny D."/>
            <person name="Worley K."/>
            <person name="Gibbs R."/>
        </authorList>
    </citation>
    <scope>NUCLEOTIDE SEQUENCE [LARGE SCALE GENOMIC DNA]</scope>
    <source>
        <strain evidence="2 3">ATCC 49540</strain>
    </source>
</reference>
<evidence type="ECO:0000313" key="3">
    <source>
        <dbReference type="Proteomes" id="UP000004483"/>
    </source>
</evidence>
<protein>
    <submittedName>
        <fullName evidence="2">Universal bacterial protein YeaZ</fullName>
    </submittedName>
</protein>
<dbReference type="GO" id="GO:0002949">
    <property type="term" value="P:tRNA threonylcarbamoyladenosine modification"/>
    <property type="evidence" value="ECO:0007669"/>
    <property type="project" value="InterPro"/>
</dbReference>
<name>C2ETC2_9LACO</name>
<dbReference type="AlphaFoldDB" id="C2ETC2"/>
<dbReference type="Gene3D" id="3.30.420.40">
    <property type="match status" value="2"/>
</dbReference>
<dbReference type="CDD" id="cd24032">
    <property type="entry name" value="ASKHA_NBD_TsaB"/>
    <property type="match status" value="1"/>
</dbReference>
<dbReference type="InterPro" id="IPR022496">
    <property type="entry name" value="T6A_TsaB"/>
</dbReference>
<dbReference type="PATRIC" id="fig|1423814.6.peg.559"/>
<dbReference type="PANTHER" id="PTHR11735:SF11">
    <property type="entry name" value="TRNA THREONYLCARBAMOYLADENOSINE BIOSYNTHESIS PROTEIN TSAB"/>
    <property type="match status" value="1"/>
</dbReference>
<sequence>MIERMIEEMKVLAIDTSNHPMSVAVVEDNQLLATETLNMVRNHSIYLMPAIDKLFKLVKWQPEDVDRIAVAQGPGSYTGIRIAVSTAKVLADTLKKELVGISSLEVLARNVVPTTKEVIVPFFDARRGNVFAGAYQWQDGKLVNRIPDQHLAMKELLQQLAQLQQPILLVGHLTERIEKTMGEMPANIQLAPRPFAIPSTYQLALAGEDAQPVTDIDSMIPHYLRITEAEANWQKLHPGETRQNYVREV</sequence>
<evidence type="ECO:0000313" key="2">
    <source>
        <dbReference type="EMBL" id="EEJ40905.1"/>
    </source>
</evidence>
<dbReference type="PANTHER" id="PTHR11735">
    <property type="entry name" value="TRNA N6-ADENOSINE THREONYLCARBAMOYLTRANSFERASE"/>
    <property type="match status" value="1"/>
</dbReference>
<comment type="caution">
    <text evidence="2">The sequence shown here is derived from an EMBL/GenBank/DDBJ whole genome shotgun (WGS) entry which is preliminary data.</text>
</comment>
<accession>C2ETC2</accession>
<dbReference type="NCBIfam" id="TIGR03725">
    <property type="entry name" value="T6A_YeaZ"/>
    <property type="match status" value="1"/>
</dbReference>
<dbReference type="Proteomes" id="UP000004483">
    <property type="component" value="Unassembled WGS sequence"/>
</dbReference>
<dbReference type="InterPro" id="IPR000905">
    <property type="entry name" value="Gcp-like_dom"/>
</dbReference>
<dbReference type="eggNOG" id="COG1214">
    <property type="taxonomic scope" value="Bacteria"/>
</dbReference>
<dbReference type="Pfam" id="PF00814">
    <property type="entry name" value="TsaD"/>
    <property type="match status" value="1"/>
</dbReference>
<dbReference type="SUPFAM" id="SSF53067">
    <property type="entry name" value="Actin-like ATPase domain"/>
    <property type="match status" value="2"/>
</dbReference>
<dbReference type="HOGENOM" id="CLU_064886_0_1_9"/>
<proteinExistence type="predicted"/>
<feature type="domain" description="Gcp-like" evidence="1">
    <location>
        <begin position="40"/>
        <end position="208"/>
    </location>
</feature>
<gene>
    <name evidence="2" type="primary">yeaZ</name>
    <name evidence="2" type="ORF">HMPREF0549_0708</name>
</gene>
<organism evidence="2 3">
    <name type="scientific">Limosilactobacillus vaginalis DSM 5837 = ATCC 49540</name>
    <dbReference type="NCBI Taxonomy" id="1423814"/>
    <lineage>
        <taxon>Bacteria</taxon>
        <taxon>Bacillati</taxon>
        <taxon>Bacillota</taxon>
        <taxon>Bacilli</taxon>
        <taxon>Lactobacillales</taxon>
        <taxon>Lactobacillaceae</taxon>
        <taxon>Limosilactobacillus</taxon>
    </lineage>
</organism>
<dbReference type="InterPro" id="IPR043129">
    <property type="entry name" value="ATPase_NBD"/>
</dbReference>
<dbReference type="EMBL" id="ACGV01000115">
    <property type="protein sequence ID" value="EEJ40905.1"/>
    <property type="molecule type" value="Genomic_DNA"/>
</dbReference>